<evidence type="ECO:0000313" key="3">
    <source>
        <dbReference type="Proteomes" id="UP000031668"/>
    </source>
</evidence>
<evidence type="ECO:0000256" key="1">
    <source>
        <dbReference type="SAM" id="MobiDB-lite"/>
    </source>
</evidence>
<feature type="region of interest" description="Disordered" evidence="1">
    <location>
        <begin position="20"/>
        <end position="44"/>
    </location>
</feature>
<organism evidence="2 3">
    <name type="scientific">Thelohanellus kitauei</name>
    <name type="common">Myxosporean</name>
    <dbReference type="NCBI Taxonomy" id="669202"/>
    <lineage>
        <taxon>Eukaryota</taxon>
        <taxon>Metazoa</taxon>
        <taxon>Cnidaria</taxon>
        <taxon>Myxozoa</taxon>
        <taxon>Myxosporea</taxon>
        <taxon>Bivalvulida</taxon>
        <taxon>Platysporina</taxon>
        <taxon>Myxobolidae</taxon>
        <taxon>Thelohanellus</taxon>
    </lineage>
</organism>
<reference evidence="2 3" key="1">
    <citation type="journal article" date="2014" name="Genome Biol. Evol.">
        <title>The genome of the myxosporean Thelohanellus kitauei shows adaptations to nutrient acquisition within its fish host.</title>
        <authorList>
            <person name="Yang Y."/>
            <person name="Xiong J."/>
            <person name="Zhou Z."/>
            <person name="Huo F."/>
            <person name="Miao W."/>
            <person name="Ran C."/>
            <person name="Liu Y."/>
            <person name="Zhang J."/>
            <person name="Feng J."/>
            <person name="Wang M."/>
            <person name="Wang M."/>
            <person name="Wang L."/>
            <person name="Yao B."/>
        </authorList>
    </citation>
    <scope>NUCLEOTIDE SEQUENCE [LARGE SCALE GENOMIC DNA]</scope>
    <source>
        <strain evidence="2">Wuqing</strain>
    </source>
</reference>
<sequence>MKTSLLHSILRLVKKTTITSEGDNSHGHLPIGQSYLNDAPSEKSGAIDKPPCIQVYVIDNPNEDVQPQGHLPIGQLYSHVKQSQESGLIDKPANVQVFVIDNTNEDNNPKGHLPTDNSLLRLPTARSKVVENPDDEVVQQEKQITFESDTGDIQSIPERFEWPEHTLILDIPQSLTLKQKFLRWSTVLPKQECSNLEVNLDFVQAKEIASSRERFFFVKQCCKEIEDITRQSNGAVQISCSAEIPVVWGCMEEQIKID</sequence>
<gene>
    <name evidence="2" type="ORF">RF11_07008</name>
</gene>
<dbReference type="Proteomes" id="UP000031668">
    <property type="component" value="Unassembled WGS sequence"/>
</dbReference>
<dbReference type="AlphaFoldDB" id="A0A0C2MED2"/>
<evidence type="ECO:0000313" key="2">
    <source>
        <dbReference type="EMBL" id="KII65491.1"/>
    </source>
</evidence>
<name>A0A0C2MED2_THEKT</name>
<comment type="caution">
    <text evidence="2">The sequence shown here is derived from an EMBL/GenBank/DDBJ whole genome shotgun (WGS) entry which is preliminary data.</text>
</comment>
<proteinExistence type="predicted"/>
<keyword evidence="3" id="KW-1185">Reference proteome</keyword>
<accession>A0A0C2MED2</accession>
<dbReference type="EMBL" id="JWZT01003808">
    <property type="protein sequence ID" value="KII65491.1"/>
    <property type="molecule type" value="Genomic_DNA"/>
</dbReference>
<protein>
    <submittedName>
        <fullName evidence="2">Uncharacterized protein</fullName>
    </submittedName>
</protein>